<accession>A0A383CZG4</accession>
<reference evidence="1" key="1">
    <citation type="submission" date="2018-05" db="EMBL/GenBank/DDBJ databases">
        <authorList>
            <person name="Lanie J.A."/>
            <person name="Ng W.-L."/>
            <person name="Kazmierczak K.M."/>
            <person name="Andrzejewski T.M."/>
            <person name="Davidsen T.M."/>
            <person name="Wayne K.J."/>
            <person name="Tettelin H."/>
            <person name="Glass J.I."/>
            <person name="Rusch D."/>
            <person name="Podicherti R."/>
            <person name="Tsui H.-C.T."/>
            <person name="Winkler M.E."/>
        </authorList>
    </citation>
    <scope>NUCLEOTIDE SEQUENCE</scope>
</reference>
<evidence type="ECO:0008006" key="2">
    <source>
        <dbReference type="Google" id="ProtNLM"/>
    </source>
</evidence>
<feature type="non-terminal residue" evidence="1">
    <location>
        <position position="121"/>
    </location>
</feature>
<protein>
    <recommendedName>
        <fullName evidence="2">NodB homology domain-containing protein</fullName>
    </recommendedName>
</protein>
<dbReference type="EMBL" id="UINC01212620">
    <property type="protein sequence ID" value="SVE37028.1"/>
    <property type="molecule type" value="Genomic_DNA"/>
</dbReference>
<dbReference type="AlphaFoldDB" id="A0A383CZG4"/>
<proteinExistence type="predicted"/>
<name>A0A383CZG4_9ZZZZ</name>
<organism evidence="1">
    <name type="scientific">marine metagenome</name>
    <dbReference type="NCBI Taxonomy" id="408172"/>
    <lineage>
        <taxon>unclassified sequences</taxon>
        <taxon>metagenomes</taxon>
        <taxon>ecological metagenomes</taxon>
    </lineage>
</organism>
<dbReference type="Gene3D" id="3.20.20.370">
    <property type="entry name" value="Glycoside hydrolase/deacetylase"/>
    <property type="match status" value="1"/>
</dbReference>
<gene>
    <name evidence="1" type="ORF">METZ01_LOCUS489882</name>
</gene>
<sequence>MFDRSSLPVSTRLHGRRFARRAFPLLRQMLILVFGTLGPLHPRCRKGLNGLTVFLFHDVTSRPSPFSRDLAMATDPKLFRQQLKWIARDFTVVHPRDLGGKGLPTRPAILTFDDGFAAFRT</sequence>
<evidence type="ECO:0000313" key="1">
    <source>
        <dbReference type="EMBL" id="SVE37028.1"/>
    </source>
</evidence>